<keyword evidence="1" id="KW-0732">Signal</keyword>
<gene>
    <name evidence="2" type="ORF">HNAJ_LOCUS13425</name>
</gene>
<evidence type="ECO:0000256" key="1">
    <source>
        <dbReference type="SAM" id="SignalP"/>
    </source>
</evidence>
<sequence>MRILLFCVRLLVKTAILDRARYYDSKIRPYFTQKPDKHPDKRIAFLEVLRSCIDIVDSVACGLRIMMEVFTWTPSILPTKVILEYHECSFSVEFSTSLREKQWRIGE</sequence>
<evidence type="ECO:0000313" key="3">
    <source>
        <dbReference type="Proteomes" id="UP000278807"/>
    </source>
</evidence>
<organism evidence="4">
    <name type="scientific">Rodentolepis nana</name>
    <name type="common">Dwarf tapeworm</name>
    <name type="synonym">Hymenolepis nana</name>
    <dbReference type="NCBI Taxonomy" id="102285"/>
    <lineage>
        <taxon>Eukaryota</taxon>
        <taxon>Metazoa</taxon>
        <taxon>Spiralia</taxon>
        <taxon>Lophotrochozoa</taxon>
        <taxon>Platyhelminthes</taxon>
        <taxon>Cestoda</taxon>
        <taxon>Eucestoda</taxon>
        <taxon>Cyclophyllidea</taxon>
        <taxon>Hymenolepididae</taxon>
        <taxon>Rodentolepis</taxon>
    </lineage>
</organism>
<dbReference type="OrthoDB" id="6271846at2759"/>
<evidence type="ECO:0000313" key="2">
    <source>
        <dbReference type="EMBL" id="VDO15894.1"/>
    </source>
</evidence>
<dbReference type="STRING" id="102285.A0A0R3U002"/>
<dbReference type="Proteomes" id="UP000278807">
    <property type="component" value="Unassembled WGS sequence"/>
</dbReference>
<evidence type="ECO:0000313" key="4">
    <source>
        <dbReference type="WBParaSite" id="HNAJ_0001345101-mRNA-1"/>
    </source>
</evidence>
<feature type="signal peptide" evidence="1">
    <location>
        <begin position="1"/>
        <end position="22"/>
    </location>
</feature>
<keyword evidence="3" id="KW-1185">Reference proteome</keyword>
<reference evidence="2 3" key="2">
    <citation type="submission" date="2018-11" db="EMBL/GenBank/DDBJ databases">
        <authorList>
            <consortium name="Pathogen Informatics"/>
        </authorList>
    </citation>
    <scope>NUCLEOTIDE SEQUENCE [LARGE SCALE GENOMIC DNA]</scope>
</reference>
<name>A0A0R3U002_RODNA</name>
<accession>A0A0R3U002</accession>
<dbReference type="AlphaFoldDB" id="A0A0R3U002"/>
<dbReference type="WBParaSite" id="HNAJ_0001345101-mRNA-1">
    <property type="protein sequence ID" value="HNAJ_0001345101-mRNA-1"/>
    <property type="gene ID" value="HNAJ_0001345101"/>
</dbReference>
<feature type="chain" id="PRO_5043132158" evidence="1">
    <location>
        <begin position="23"/>
        <end position="107"/>
    </location>
</feature>
<protein>
    <submittedName>
        <fullName evidence="4">HORMA domain-containing protein</fullName>
    </submittedName>
</protein>
<proteinExistence type="predicted"/>
<reference evidence="4" key="1">
    <citation type="submission" date="2017-02" db="UniProtKB">
        <authorList>
            <consortium name="WormBaseParasite"/>
        </authorList>
    </citation>
    <scope>IDENTIFICATION</scope>
</reference>
<dbReference type="EMBL" id="UZAE01015414">
    <property type="protein sequence ID" value="VDO15894.1"/>
    <property type="molecule type" value="Genomic_DNA"/>
</dbReference>